<keyword evidence="5 10" id="KW-0812">Transmembrane</keyword>
<feature type="transmembrane region" description="Helical" evidence="10">
    <location>
        <begin position="41"/>
        <end position="62"/>
    </location>
</feature>
<dbReference type="InterPro" id="IPR003567">
    <property type="entry name" value="Cyt_c_biogenesis"/>
</dbReference>
<sequence>MLVEIGHFALILALVFALLQVSLPILGMVKNNVALAQLAKPLLWGQFFWIIVSFAVLMNAFVVDDFSVKYVANNSNTDLPSMFKISAVWGAHEGSLLLWAMILAGWSVAVSLFSKRLPAEVLNHILVVLGFISIGFLLFLLITSNPFERLDIIPLQGRELNPLLQDFGLIIHPPMLYMGYVGMAIPFAFVLSSLVRGQLDSTWLRWSRPWTLIAWAFLTFGITLGSWWAYYELGWGGWWFWDPVENASFMPWLVATALVHSLSVSEKRGAFKHWTVLLAISGFSLSLLGTFLVRSGILTSVHSFASDPARGLFILIFLVIVIGGSLTLYAWRANLMRSSNSFAPLSRESGLLINNILLVAAMLSVFLGTLYPLLLDSLGLGKISVGPPYFDAVFVPIMIPAVLVMVMGPFLRWKKDNTSRVFGLLKTVWIGVAALFLVALFLTDNIFVLLAVFLFIWIVLHSLVLLTQRLQQKGRPSSAFFGMILAHIGIAVFVLGATVTTQYGIEKDLKMELNETIDIKGYQFTFKGVDNFNYENYQGHKGIIEVAYAGEKIATLKPEKRQYVTGMPMTEAAIDPSLYRDLYVALGESLGDDAWSLRLYYKPLIRLIWLGGILIALGALLAAFDKRYRLSFQRTAARRSRVES</sequence>
<comment type="subcellular location">
    <subcellularLocation>
        <location evidence="1">Cell inner membrane</location>
        <topology evidence="1">Multi-pass membrane protein</topology>
    </subcellularLocation>
</comment>
<feature type="transmembrane region" description="Helical" evidence="10">
    <location>
        <begin position="277"/>
        <end position="297"/>
    </location>
</feature>
<keyword evidence="4" id="KW-0997">Cell inner membrane</keyword>
<accession>A0A1W1DKG7</accession>
<feature type="transmembrane region" description="Helical" evidence="10">
    <location>
        <begin position="423"/>
        <end position="442"/>
    </location>
</feature>
<feature type="transmembrane region" description="Helical" evidence="10">
    <location>
        <begin position="177"/>
        <end position="197"/>
    </location>
</feature>
<evidence type="ECO:0000256" key="2">
    <source>
        <dbReference type="ARBA" id="ARBA00009186"/>
    </source>
</evidence>
<evidence type="ECO:0000256" key="3">
    <source>
        <dbReference type="ARBA" id="ARBA00022475"/>
    </source>
</evidence>
<gene>
    <name evidence="13" type="ORF">MNB_SUP05-6-338</name>
</gene>
<protein>
    <submittedName>
        <fullName evidence="13">Cytochrome c heme lyase subunit CcmF</fullName>
    </submittedName>
</protein>
<dbReference type="PANTHER" id="PTHR43653:SF1">
    <property type="entry name" value="CYTOCHROME C-TYPE BIOGENESIS PROTEIN CCMF"/>
    <property type="match status" value="1"/>
</dbReference>
<feature type="transmembrane region" description="Helical" evidence="10">
    <location>
        <begin position="96"/>
        <end position="114"/>
    </location>
</feature>
<feature type="transmembrane region" description="Helical" evidence="10">
    <location>
        <begin position="249"/>
        <end position="265"/>
    </location>
</feature>
<dbReference type="GO" id="GO:0017004">
    <property type="term" value="P:cytochrome complex assembly"/>
    <property type="evidence" value="ECO:0007669"/>
    <property type="project" value="UniProtKB-KW"/>
</dbReference>
<evidence type="ECO:0000256" key="6">
    <source>
        <dbReference type="ARBA" id="ARBA00022748"/>
    </source>
</evidence>
<feature type="transmembrane region" description="Helical" evidence="10">
    <location>
        <begin position="6"/>
        <end position="29"/>
    </location>
</feature>
<evidence type="ECO:0000256" key="7">
    <source>
        <dbReference type="ARBA" id="ARBA00022989"/>
    </source>
</evidence>
<dbReference type="InterPro" id="IPR003568">
    <property type="entry name" value="Cyt_c_biogenesis_CcmF"/>
</dbReference>
<keyword evidence="3" id="KW-1003">Cell membrane</keyword>
<evidence type="ECO:0000256" key="9">
    <source>
        <dbReference type="ARBA" id="ARBA00037230"/>
    </source>
</evidence>
<dbReference type="GO" id="GO:0016829">
    <property type="term" value="F:lyase activity"/>
    <property type="evidence" value="ECO:0007669"/>
    <property type="project" value="UniProtKB-KW"/>
</dbReference>
<feature type="transmembrane region" description="Helical" evidence="10">
    <location>
        <begin position="604"/>
        <end position="624"/>
    </location>
</feature>
<dbReference type="GO" id="GO:0015232">
    <property type="term" value="F:heme transmembrane transporter activity"/>
    <property type="evidence" value="ECO:0007669"/>
    <property type="project" value="InterPro"/>
</dbReference>
<evidence type="ECO:0000256" key="1">
    <source>
        <dbReference type="ARBA" id="ARBA00004429"/>
    </source>
</evidence>
<dbReference type="Pfam" id="PF01578">
    <property type="entry name" value="Cytochrom_C_asm"/>
    <property type="match status" value="1"/>
</dbReference>
<dbReference type="GO" id="GO:0020037">
    <property type="term" value="F:heme binding"/>
    <property type="evidence" value="ECO:0007669"/>
    <property type="project" value="InterPro"/>
</dbReference>
<name>A0A1W1DKG7_9ZZZZ</name>
<feature type="transmembrane region" description="Helical" evidence="10">
    <location>
        <begin position="309"/>
        <end position="331"/>
    </location>
</feature>
<dbReference type="NCBIfam" id="TIGR00353">
    <property type="entry name" value="nrfE"/>
    <property type="match status" value="1"/>
</dbReference>
<keyword evidence="8 10" id="KW-0472">Membrane</keyword>
<comment type="similarity">
    <text evidence="2">Belongs to the CcmF/CycK/Ccl1/NrfE/CcsA family.</text>
</comment>
<evidence type="ECO:0000256" key="8">
    <source>
        <dbReference type="ARBA" id="ARBA00023136"/>
    </source>
</evidence>
<evidence type="ECO:0000313" key="13">
    <source>
        <dbReference type="EMBL" id="SFV81915.1"/>
    </source>
</evidence>
<dbReference type="InterPro" id="IPR032523">
    <property type="entry name" value="CcmF_C"/>
</dbReference>
<dbReference type="InterPro" id="IPR002541">
    <property type="entry name" value="Cyt_c_assembly"/>
</dbReference>
<dbReference type="PANTHER" id="PTHR43653">
    <property type="entry name" value="CYTOCHROME C ASSEMBLY PROTEIN-RELATED"/>
    <property type="match status" value="1"/>
</dbReference>
<feature type="domain" description="Cytochrome c-type biogenesis protein CcmF C-terminal" evidence="12">
    <location>
        <begin position="315"/>
        <end position="626"/>
    </location>
</feature>
<dbReference type="EMBL" id="FPHV01000118">
    <property type="protein sequence ID" value="SFV81915.1"/>
    <property type="molecule type" value="Genomic_DNA"/>
</dbReference>
<evidence type="ECO:0000256" key="5">
    <source>
        <dbReference type="ARBA" id="ARBA00022692"/>
    </source>
</evidence>
<evidence type="ECO:0000259" key="12">
    <source>
        <dbReference type="Pfam" id="PF16327"/>
    </source>
</evidence>
<keyword evidence="13" id="KW-0456">Lyase</keyword>
<feature type="transmembrane region" description="Helical" evidence="10">
    <location>
        <begin position="209"/>
        <end position="229"/>
    </location>
</feature>
<evidence type="ECO:0000256" key="4">
    <source>
        <dbReference type="ARBA" id="ARBA00022519"/>
    </source>
</evidence>
<evidence type="ECO:0000256" key="10">
    <source>
        <dbReference type="SAM" id="Phobius"/>
    </source>
</evidence>
<feature type="transmembrane region" description="Helical" evidence="10">
    <location>
        <begin position="448"/>
        <end position="467"/>
    </location>
</feature>
<feature type="transmembrane region" description="Helical" evidence="10">
    <location>
        <begin position="121"/>
        <end position="142"/>
    </location>
</feature>
<dbReference type="NCBIfam" id="NF007691">
    <property type="entry name" value="PRK10369.1"/>
    <property type="match status" value="1"/>
</dbReference>
<dbReference type="Pfam" id="PF16327">
    <property type="entry name" value="CcmF_C"/>
    <property type="match status" value="1"/>
</dbReference>
<dbReference type="PRINTS" id="PR01411">
    <property type="entry name" value="CCMFBIOGNSIS"/>
</dbReference>
<keyword evidence="6" id="KW-0201">Cytochrome c-type biogenesis</keyword>
<feature type="transmembrane region" description="Helical" evidence="10">
    <location>
        <begin position="393"/>
        <end position="411"/>
    </location>
</feature>
<dbReference type="AlphaFoldDB" id="A0A1W1DKG7"/>
<comment type="function">
    <text evidence="9">Required for the biogenesis of c-type cytochromes. Possible subunit of a heme lyase.</text>
</comment>
<organism evidence="13">
    <name type="scientific">hydrothermal vent metagenome</name>
    <dbReference type="NCBI Taxonomy" id="652676"/>
    <lineage>
        <taxon>unclassified sequences</taxon>
        <taxon>metagenomes</taxon>
        <taxon>ecological metagenomes</taxon>
    </lineage>
</organism>
<feature type="transmembrane region" description="Helical" evidence="10">
    <location>
        <begin position="479"/>
        <end position="505"/>
    </location>
</feature>
<dbReference type="PRINTS" id="PR01410">
    <property type="entry name" value="CCBIOGENESIS"/>
</dbReference>
<reference evidence="13" key="1">
    <citation type="submission" date="2016-10" db="EMBL/GenBank/DDBJ databases">
        <authorList>
            <person name="de Groot N.N."/>
        </authorList>
    </citation>
    <scope>NUCLEOTIDE SEQUENCE</scope>
</reference>
<keyword evidence="7 10" id="KW-1133">Transmembrane helix</keyword>
<feature type="domain" description="Cytochrome c assembly protein" evidence="11">
    <location>
        <begin position="89"/>
        <end position="295"/>
    </location>
</feature>
<evidence type="ECO:0000259" key="11">
    <source>
        <dbReference type="Pfam" id="PF01578"/>
    </source>
</evidence>
<proteinExistence type="inferred from homology"/>
<dbReference type="GO" id="GO:0005886">
    <property type="term" value="C:plasma membrane"/>
    <property type="evidence" value="ECO:0007669"/>
    <property type="project" value="UniProtKB-SubCell"/>
</dbReference>
<feature type="transmembrane region" description="Helical" evidence="10">
    <location>
        <begin position="352"/>
        <end position="373"/>
    </location>
</feature>